<accession>A0A3B0U026</accession>
<protein>
    <submittedName>
        <fullName evidence="6">Sun protein</fullName>
    </submittedName>
</protein>
<dbReference type="InterPro" id="IPR001678">
    <property type="entry name" value="MeTrfase_RsmB-F_NOP2_dom"/>
</dbReference>
<evidence type="ECO:0000256" key="2">
    <source>
        <dbReference type="ARBA" id="ARBA00022679"/>
    </source>
</evidence>
<proteinExistence type="predicted"/>
<sequence>MLGYVTCSVLPRENTGQVSGFIKENPLFRVVPYRDAWNSALGTEAPVSADGNTETLLLTPASHGTDGFFIAVMERQSD</sequence>
<evidence type="ECO:0000259" key="5">
    <source>
        <dbReference type="PROSITE" id="PS51686"/>
    </source>
</evidence>
<evidence type="ECO:0000313" key="6">
    <source>
        <dbReference type="EMBL" id="VAW19047.1"/>
    </source>
</evidence>
<dbReference type="InterPro" id="IPR049560">
    <property type="entry name" value="MeTrfase_RsmB-F_NOP2_cat"/>
</dbReference>
<keyword evidence="1" id="KW-0489">Methyltransferase</keyword>
<evidence type="ECO:0000256" key="3">
    <source>
        <dbReference type="ARBA" id="ARBA00022691"/>
    </source>
</evidence>
<reference evidence="6" key="1">
    <citation type="submission" date="2018-06" db="EMBL/GenBank/DDBJ databases">
        <authorList>
            <person name="Zhirakovskaya E."/>
        </authorList>
    </citation>
    <scope>NUCLEOTIDE SEQUENCE</scope>
</reference>
<dbReference type="SUPFAM" id="SSF53335">
    <property type="entry name" value="S-adenosyl-L-methionine-dependent methyltransferases"/>
    <property type="match status" value="1"/>
</dbReference>
<keyword evidence="4" id="KW-0694">RNA-binding</keyword>
<dbReference type="Gene3D" id="3.40.50.150">
    <property type="entry name" value="Vaccinia Virus protein VP39"/>
    <property type="match status" value="1"/>
</dbReference>
<keyword evidence="2" id="KW-0808">Transferase</keyword>
<evidence type="ECO:0000256" key="4">
    <source>
        <dbReference type="ARBA" id="ARBA00022884"/>
    </source>
</evidence>
<organism evidence="6">
    <name type="scientific">hydrothermal vent metagenome</name>
    <dbReference type="NCBI Taxonomy" id="652676"/>
    <lineage>
        <taxon>unclassified sequences</taxon>
        <taxon>metagenomes</taxon>
        <taxon>ecological metagenomes</taxon>
    </lineage>
</organism>
<evidence type="ECO:0000256" key="1">
    <source>
        <dbReference type="ARBA" id="ARBA00022603"/>
    </source>
</evidence>
<dbReference type="PROSITE" id="PS51686">
    <property type="entry name" value="SAM_MT_RSMB_NOP"/>
    <property type="match status" value="1"/>
</dbReference>
<dbReference type="GO" id="GO:0032259">
    <property type="term" value="P:methylation"/>
    <property type="evidence" value="ECO:0007669"/>
    <property type="project" value="UniProtKB-KW"/>
</dbReference>
<feature type="domain" description="SAM-dependent MTase RsmB/NOP-type" evidence="5">
    <location>
        <begin position="1"/>
        <end position="76"/>
    </location>
</feature>
<dbReference type="InterPro" id="IPR029063">
    <property type="entry name" value="SAM-dependent_MTases_sf"/>
</dbReference>
<keyword evidence="3" id="KW-0949">S-adenosyl-L-methionine</keyword>
<dbReference type="AlphaFoldDB" id="A0A3B0U026"/>
<gene>
    <name evidence="6" type="ORF">MNBD_ALPHA09-2233</name>
</gene>
<dbReference type="Pfam" id="PF01189">
    <property type="entry name" value="Methyltr_RsmB-F"/>
    <property type="match status" value="1"/>
</dbReference>
<dbReference type="GO" id="GO:0003723">
    <property type="term" value="F:RNA binding"/>
    <property type="evidence" value="ECO:0007669"/>
    <property type="project" value="UniProtKB-KW"/>
</dbReference>
<dbReference type="EMBL" id="UOEM01000123">
    <property type="protein sequence ID" value="VAW19047.1"/>
    <property type="molecule type" value="Genomic_DNA"/>
</dbReference>
<dbReference type="GO" id="GO:0008168">
    <property type="term" value="F:methyltransferase activity"/>
    <property type="evidence" value="ECO:0007669"/>
    <property type="project" value="UniProtKB-KW"/>
</dbReference>
<name>A0A3B0U026_9ZZZZ</name>